<comment type="caution">
    <text evidence="5">The sequence shown here is derived from an EMBL/GenBank/DDBJ whole genome shotgun (WGS) entry which is preliminary data.</text>
</comment>
<dbReference type="GO" id="GO:0006654">
    <property type="term" value="P:phosphatidic acid biosynthetic process"/>
    <property type="evidence" value="ECO:0007669"/>
    <property type="project" value="TreeGrafter"/>
</dbReference>
<keyword evidence="3" id="KW-0560">Oxidoreductase</keyword>
<sequence>MSSQPRFALITGCTSGIGKHLALEFAAKGVTVLATARKAEALAELAAAHDNIEPLSLEADSEESRLRLRDAVVARTGGRLDYLVNNAGTHYAATALDLELSEVIHLFTVNVFAVMHLCQLFVPLLRKSDSAKIVQIGSVTRVVPVLWQSAYNASKAALSQYTRTLRLELRPLNIKVIEIVTGFVRSNLLHHGLIAPKDSIYLPLKEYIENFKNHGNATGTTPEVYAQSVVAKLLAKSTSPEMWEGRQSWTLRWLTSLLPVSLLNWVLSRSFKIDTLQVPADKPE</sequence>
<gene>
    <name evidence="5" type="ORF">B0I35DRAFT_481976</name>
</gene>
<dbReference type="Proteomes" id="UP000813444">
    <property type="component" value="Unassembled WGS sequence"/>
</dbReference>
<evidence type="ECO:0000313" key="5">
    <source>
        <dbReference type="EMBL" id="KAH7310678.1"/>
    </source>
</evidence>
<dbReference type="InterPro" id="IPR036291">
    <property type="entry name" value="NAD(P)-bd_dom_sf"/>
</dbReference>
<dbReference type="SUPFAM" id="SSF51735">
    <property type="entry name" value="NAD(P)-binding Rossmann-fold domains"/>
    <property type="match status" value="1"/>
</dbReference>
<organism evidence="5 6">
    <name type="scientific">Stachybotrys elegans</name>
    <dbReference type="NCBI Taxonomy" id="80388"/>
    <lineage>
        <taxon>Eukaryota</taxon>
        <taxon>Fungi</taxon>
        <taxon>Dikarya</taxon>
        <taxon>Ascomycota</taxon>
        <taxon>Pezizomycotina</taxon>
        <taxon>Sordariomycetes</taxon>
        <taxon>Hypocreomycetidae</taxon>
        <taxon>Hypocreales</taxon>
        <taxon>Stachybotryaceae</taxon>
        <taxon>Stachybotrys</taxon>
    </lineage>
</organism>
<dbReference type="PRINTS" id="PR00081">
    <property type="entry name" value="GDHRDH"/>
</dbReference>
<dbReference type="Pfam" id="PF00106">
    <property type="entry name" value="adh_short"/>
    <property type="match status" value="1"/>
</dbReference>
<dbReference type="InterPro" id="IPR020904">
    <property type="entry name" value="Sc_DH/Rdtase_CS"/>
</dbReference>
<dbReference type="PANTHER" id="PTHR44169">
    <property type="entry name" value="NADPH-DEPENDENT 1-ACYLDIHYDROXYACETONE PHOSPHATE REDUCTASE"/>
    <property type="match status" value="1"/>
</dbReference>
<dbReference type="GO" id="GO:0000140">
    <property type="term" value="F:acylglycerone-phosphate reductase (NADP+) activity"/>
    <property type="evidence" value="ECO:0007669"/>
    <property type="project" value="TreeGrafter"/>
</dbReference>
<reference evidence="5" key="1">
    <citation type="journal article" date="2021" name="Nat. Commun.">
        <title>Genetic determinants of endophytism in the Arabidopsis root mycobiome.</title>
        <authorList>
            <person name="Mesny F."/>
            <person name="Miyauchi S."/>
            <person name="Thiergart T."/>
            <person name="Pickel B."/>
            <person name="Atanasova L."/>
            <person name="Karlsson M."/>
            <person name="Huettel B."/>
            <person name="Barry K.W."/>
            <person name="Haridas S."/>
            <person name="Chen C."/>
            <person name="Bauer D."/>
            <person name="Andreopoulos W."/>
            <person name="Pangilinan J."/>
            <person name="LaButti K."/>
            <person name="Riley R."/>
            <person name="Lipzen A."/>
            <person name="Clum A."/>
            <person name="Drula E."/>
            <person name="Henrissat B."/>
            <person name="Kohler A."/>
            <person name="Grigoriev I.V."/>
            <person name="Martin F.M."/>
            <person name="Hacquard S."/>
        </authorList>
    </citation>
    <scope>NUCLEOTIDE SEQUENCE</scope>
    <source>
        <strain evidence="5">MPI-CAGE-CH-0235</strain>
    </source>
</reference>
<dbReference type="GO" id="GO:0005811">
    <property type="term" value="C:lipid droplet"/>
    <property type="evidence" value="ECO:0007669"/>
    <property type="project" value="TreeGrafter"/>
</dbReference>
<accession>A0A8K0SIR9</accession>
<dbReference type="PRINTS" id="PR00080">
    <property type="entry name" value="SDRFAMILY"/>
</dbReference>
<dbReference type="CDD" id="cd05374">
    <property type="entry name" value="17beta-HSD-like_SDR_c"/>
    <property type="match status" value="1"/>
</dbReference>
<dbReference type="PANTHER" id="PTHR44169:SF15">
    <property type="entry name" value="CHAIN DEHYDROGENASE_REDUCTASE (AYR1), PUTATIVE (AFU_ORTHOLOGUE AFUA_4G04530)-RELATED"/>
    <property type="match status" value="1"/>
</dbReference>
<dbReference type="PROSITE" id="PS00061">
    <property type="entry name" value="ADH_SHORT"/>
    <property type="match status" value="1"/>
</dbReference>
<keyword evidence="6" id="KW-1185">Reference proteome</keyword>
<comment type="similarity">
    <text evidence="1 4">Belongs to the short-chain dehydrogenases/reductases (SDR) family.</text>
</comment>
<dbReference type="GO" id="GO:0004806">
    <property type="term" value="F:triacylglycerol lipase activity"/>
    <property type="evidence" value="ECO:0007669"/>
    <property type="project" value="TreeGrafter"/>
</dbReference>
<dbReference type="GO" id="GO:0019433">
    <property type="term" value="P:triglyceride catabolic process"/>
    <property type="evidence" value="ECO:0007669"/>
    <property type="project" value="TreeGrafter"/>
</dbReference>
<dbReference type="InterPro" id="IPR002347">
    <property type="entry name" value="SDR_fam"/>
</dbReference>
<evidence type="ECO:0000256" key="1">
    <source>
        <dbReference type="ARBA" id="ARBA00006484"/>
    </source>
</evidence>
<dbReference type="OrthoDB" id="2102561at2759"/>
<evidence type="ECO:0000313" key="6">
    <source>
        <dbReference type="Proteomes" id="UP000813444"/>
    </source>
</evidence>
<evidence type="ECO:0000256" key="3">
    <source>
        <dbReference type="ARBA" id="ARBA00023002"/>
    </source>
</evidence>
<dbReference type="AlphaFoldDB" id="A0A8K0SIR9"/>
<dbReference type="Gene3D" id="3.40.50.720">
    <property type="entry name" value="NAD(P)-binding Rossmann-like Domain"/>
    <property type="match status" value="1"/>
</dbReference>
<name>A0A8K0SIR9_9HYPO</name>
<evidence type="ECO:0000256" key="4">
    <source>
        <dbReference type="RuleBase" id="RU000363"/>
    </source>
</evidence>
<dbReference type="EMBL" id="JAGPNK010000012">
    <property type="protein sequence ID" value="KAH7310678.1"/>
    <property type="molecule type" value="Genomic_DNA"/>
</dbReference>
<keyword evidence="2" id="KW-0521">NADP</keyword>
<evidence type="ECO:0000256" key="2">
    <source>
        <dbReference type="ARBA" id="ARBA00022857"/>
    </source>
</evidence>
<dbReference type="GO" id="GO:0005783">
    <property type="term" value="C:endoplasmic reticulum"/>
    <property type="evidence" value="ECO:0007669"/>
    <property type="project" value="TreeGrafter"/>
</dbReference>
<proteinExistence type="inferred from homology"/>
<protein>
    <submittedName>
        <fullName evidence="5">Uncharacterized protein</fullName>
    </submittedName>
</protein>